<feature type="transmembrane region" description="Helical" evidence="2">
    <location>
        <begin position="24"/>
        <end position="45"/>
    </location>
</feature>
<accession>A0A6J4P7W3</accession>
<organism evidence="3">
    <name type="scientific">uncultured Rubrobacteraceae bacterium</name>
    <dbReference type="NCBI Taxonomy" id="349277"/>
    <lineage>
        <taxon>Bacteria</taxon>
        <taxon>Bacillati</taxon>
        <taxon>Actinomycetota</taxon>
        <taxon>Rubrobacteria</taxon>
        <taxon>Rubrobacterales</taxon>
        <taxon>Rubrobacteraceae</taxon>
        <taxon>environmental samples</taxon>
    </lineage>
</organism>
<feature type="compositionally biased region" description="Basic and acidic residues" evidence="1">
    <location>
        <begin position="62"/>
        <end position="81"/>
    </location>
</feature>
<evidence type="ECO:0000313" key="3">
    <source>
        <dbReference type="EMBL" id="CAA9406826.1"/>
    </source>
</evidence>
<gene>
    <name evidence="3" type="ORF">AVDCRST_MAG82-528</name>
</gene>
<protein>
    <submittedName>
        <fullName evidence="3">Carbon starvation protein A</fullName>
    </submittedName>
</protein>
<evidence type="ECO:0000256" key="1">
    <source>
        <dbReference type="SAM" id="MobiDB-lite"/>
    </source>
</evidence>
<sequence length="81" mass="9068">MLALQAQSLQDARQILINTTVDGVLSILFAVMIIVVIADASRVWYGLIRGRKEPEMSEAPWEESHLDSEGNEIERETVGTR</sequence>
<feature type="region of interest" description="Disordered" evidence="1">
    <location>
        <begin position="54"/>
        <end position="81"/>
    </location>
</feature>
<proteinExistence type="predicted"/>
<keyword evidence="2" id="KW-0472">Membrane</keyword>
<keyword evidence="2" id="KW-1133">Transmembrane helix</keyword>
<reference evidence="3" key="1">
    <citation type="submission" date="2020-02" db="EMBL/GenBank/DDBJ databases">
        <authorList>
            <person name="Meier V. D."/>
        </authorList>
    </citation>
    <scope>NUCLEOTIDE SEQUENCE</scope>
    <source>
        <strain evidence="3">AVDCRST_MAG82</strain>
    </source>
</reference>
<dbReference type="AlphaFoldDB" id="A0A6J4P7W3"/>
<name>A0A6J4P7W3_9ACTN</name>
<dbReference type="EMBL" id="CADCVA010000073">
    <property type="protein sequence ID" value="CAA9406826.1"/>
    <property type="molecule type" value="Genomic_DNA"/>
</dbReference>
<evidence type="ECO:0000256" key="2">
    <source>
        <dbReference type="SAM" id="Phobius"/>
    </source>
</evidence>
<keyword evidence="2" id="KW-0812">Transmembrane</keyword>